<dbReference type="PANTHER" id="PTHR33799:SF1">
    <property type="entry name" value="PTS SYSTEM MANNOSE-SPECIFIC EIIAB COMPONENT-RELATED"/>
    <property type="match status" value="1"/>
</dbReference>
<keyword evidence="5" id="KW-0808">Transferase</keyword>
<organism evidence="9 10">
    <name type="scientific">Breznakia blatticola</name>
    <dbReference type="NCBI Taxonomy" id="1754012"/>
    <lineage>
        <taxon>Bacteria</taxon>
        <taxon>Bacillati</taxon>
        <taxon>Bacillota</taxon>
        <taxon>Erysipelotrichia</taxon>
        <taxon>Erysipelotrichales</taxon>
        <taxon>Erysipelotrichaceae</taxon>
        <taxon>Breznakia</taxon>
    </lineage>
</organism>
<dbReference type="PANTHER" id="PTHR33799">
    <property type="entry name" value="PTS PERMEASE-RELATED-RELATED"/>
    <property type="match status" value="1"/>
</dbReference>
<dbReference type="OrthoDB" id="9799827at2"/>
<name>A0A4R7Z9T1_9FIRM</name>
<keyword evidence="3" id="KW-0963">Cytoplasm</keyword>
<dbReference type="CDD" id="cd00006">
    <property type="entry name" value="PTS_IIA_man"/>
    <property type="match status" value="1"/>
</dbReference>
<dbReference type="Proteomes" id="UP000294743">
    <property type="component" value="Unassembled WGS sequence"/>
</dbReference>
<dbReference type="InterPro" id="IPR051471">
    <property type="entry name" value="Bacterial_PTS_sugar_comp"/>
</dbReference>
<evidence type="ECO:0000256" key="3">
    <source>
        <dbReference type="ARBA" id="ARBA00022490"/>
    </source>
</evidence>
<evidence type="ECO:0000256" key="1">
    <source>
        <dbReference type="ARBA" id="ARBA00004496"/>
    </source>
</evidence>
<dbReference type="Gene3D" id="3.40.50.510">
    <property type="entry name" value="Phosphotransferase system, mannose-type IIA component"/>
    <property type="match status" value="1"/>
</dbReference>
<gene>
    <name evidence="9" type="ORF">EDD63_1613</name>
</gene>
<dbReference type="GO" id="GO:0005737">
    <property type="term" value="C:cytoplasm"/>
    <property type="evidence" value="ECO:0007669"/>
    <property type="project" value="UniProtKB-SubCell"/>
</dbReference>
<keyword evidence="10" id="KW-1185">Reference proteome</keyword>
<reference evidence="9 10" key="1">
    <citation type="submission" date="2019-03" db="EMBL/GenBank/DDBJ databases">
        <title>Genomic Encyclopedia of Type Strains, Phase IV (KMG-IV): sequencing the most valuable type-strain genomes for metagenomic binning, comparative biology and taxonomic classification.</title>
        <authorList>
            <person name="Goeker M."/>
        </authorList>
    </citation>
    <scope>NUCLEOTIDE SEQUENCE [LARGE SCALE GENOMIC DNA]</scope>
    <source>
        <strain evidence="9 10">DSM 28867</strain>
    </source>
</reference>
<keyword evidence="2" id="KW-0813">Transport</keyword>
<evidence type="ECO:0000256" key="5">
    <source>
        <dbReference type="ARBA" id="ARBA00022679"/>
    </source>
</evidence>
<evidence type="ECO:0000256" key="4">
    <source>
        <dbReference type="ARBA" id="ARBA00022597"/>
    </source>
</evidence>
<evidence type="ECO:0000313" key="10">
    <source>
        <dbReference type="Proteomes" id="UP000294743"/>
    </source>
</evidence>
<evidence type="ECO:0000256" key="7">
    <source>
        <dbReference type="ARBA" id="ARBA00022777"/>
    </source>
</evidence>
<evidence type="ECO:0000313" key="9">
    <source>
        <dbReference type="EMBL" id="TDW09367.1"/>
    </source>
</evidence>
<dbReference type="GO" id="GO:0016020">
    <property type="term" value="C:membrane"/>
    <property type="evidence" value="ECO:0007669"/>
    <property type="project" value="InterPro"/>
</dbReference>
<dbReference type="EMBL" id="SODD01000061">
    <property type="protein sequence ID" value="TDW09367.1"/>
    <property type="molecule type" value="Genomic_DNA"/>
</dbReference>
<dbReference type="InterPro" id="IPR033887">
    <property type="entry name" value="PTS_IIA_man"/>
</dbReference>
<comment type="caution">
    <text evidence="9">The sequence shown here is derived from an EMBL/GenBank/DDBJ whole genome shotgun (WGS) entry which is preliminary data.</text>
</comment>
<accession>A0A4R7Z9T1</accession>
<dbReference type="Pfam" id="PF03610">
    <property type="entry name" value="EIIA-man"/>
    <property type="match status" value="1"/>
</dbReference>
<evidence type="ECO:0000256" key="2">
    <source>
        <dbReference type="ARBA" id="ARBA00022448"/>
    </source>
</evidence>
<keyword evidence="7" id="KW-0418">Kinase</keyword>
<dbReference type="GO" id="GO:0016301">
    <property type="term" value="F:kinase activity"/>
    <property type="evidence" value="ECO:0007669"/>
    <property type="project" value="UniProtKB-KW"/>
</dbReference>
<dbReference type="SUPFAM" id="SSF53062">
    <property type="entry name" value="PTS system fructose IIA component-like"/>
    <property type="match status" value="1"/>
</dbReference>
<dbReference type="PROSITE" id="PS51096">
    <property type="entry name" value="PTS_EIIA_TYPE_4"/>
    <property type="match status" value="1"/>
</dbReference>
<dbReference type="InterPro" id="IPR036662">
    <property type="entry name" value="PTS_EIIA_man-typ_sf"/>
</dbReference>
<proteinExistence type="predicted"/>
<feature type="domain" description="PTS EIIA type-4" evidence="8">
    <location>
        <begin position="7"/>
        <end position="127"/>
    </location>
</feature>
<keyword evidence="6" id="KW-0598">Phosphotransferase system</keyword>
<sequence>MNLNNNDLHILLLTHGKAGEALMESAEMIAGELSNVHALSLMPGTSPETYKEEVKEQLSTFHGDILIFCDIFGGTPSYVAAELATDYKISLLSGLNLAMLLEACLSKTYDNFANFVTKVKEAGDASVVLIQSENT</sequence>
<dbReference type="InterPro" id="IPR004701">
    <property type="entry name" value="PTS_EIIA_man-typ"/>
</dbReference>
<dbReference type="GO" id="GO:0009401">
    <property type="term" value="P:phosphoenolpyruvate-dependent sugar phosphotransferase system"/>
    <property type="evidence" value="ECO:0007669"/>
    <property type="project" value="UniProtKB-KW"/>
</dbReference>
<protein>
    <submittedName>
        <fullName evidence="9">D-glucosaminate-specific PTS system IIA component</fullName>
    </submittedName>
</protein>
<evidence type="ECO:0000256" key="6">
    <source>
        <dbReference type="ARBA" id="ARBA00022683"/>
    </source>
</evidence>
<keyword evidence="4" id="KW-0762">Sugar transport</keyword>
<evidence type="ECO:0000259" key="8">
    <source>
        <dbReference type="PROSITE" id="PS51096"/>
    </source>
</evidence>
<dbReference type="AlphaFoldDB" id="A0A4R7Z9T1"/>
<comment type="subcellular location">
    <subcellularLocation>
        <location evidence="1">Cytoplasm</location>
    </subcellularLocation>
</comment>